<comment type="similarity">
    <text evidence="1">Belongs to the GMC oxidoreductase family.</text>
</comment>
<dbReference type="SUPFAM" id="SSF51905">
    <property type="entry name" value="FAD/NAD(P)-binding domain"/>
    <property type="match status" value="1"/>
</dbReference>
<dbReference type="PANTHER" id="PTHR11552">
    <property type="entry name" value="GLUCOSE-METHANOL-CHOLINE GMC OXIDOREDUCTASE"/>
    <property type="match status" value="1"/>
</dbReference>
<evidence type="ECO:0000313" key="9">
    <source>
        <dbReference type="EMBL" id="TGJ84737.1"/>
    </source>
</evidence>
<dbReference type="Pfam" id="PF00732">
    <property type="entry name" value="GMC_oxred_N"/>
    <property type="match status" value="1"/>
</dbReference>
<evidence type="ECO:0000256" key="2">
    <source>
        <dbReference type="ARBA" id="ARBA00023180"/>
    </source>
</evidence>
<feature type="region of interest" description="Disordered" evidence="5">
    <location>
        <begin position="577"/>
        <end position="600"/>
    </location>
</feature>
<evidence type="ECO:0000256" key="3">
    <source>
        <dbReference type="PIRSR" id="PIRSR000137-1"/>
    </source>
</evidence>
<dbReference type="Proteomes" id="UP000297716">
    <property type="component" value="Unassembled WGS sequence"/>
</dbReference>
<dbReference type="InterPro" id="IPR036188">
    <property type="entry name" value="FAD/NAD-bd_sf"/>
</dbReference>
<dbReference type="SUPFAM" id="SSF54373">
    <property type="entry name" value="FAD-linked reductases, C-terminal domain"/>
    <property type="match status" value="1"/>
</dbReference>
<feature type="binding site" evidence="4">
    <location>
        <begin position="553"/>
        <end position="554"/>
    </location>
    <ligand>
        <name>FAD</name>
        <dbReference type="ChEBI" id="CHEBI:57692"/>
    </ligand>
</feature>
<feature type="chain" id="PRO_5021488840" description="Glucose-methanol-choline oxidoreductase N-terminal domain-containing protein" evidence="6">
    <location>
        <begin position="21"/>
        <end position="600"/>
    </location>
</feature>
<dbReference type="EMBL" id="SKBN01000060">
    <property type="protein sequence ID" value="TGJ84737.1"/>
    <property type="molecule type" value="Genomic_DNA"/>
</dbReference>
<evidence type="ECO:0000256" key="1">
    <source>
        <dbReference type="ARBA" id="ARBA00010790"/>
    </source>
</evidence>
<comment type="caution">
    <text evidence="9">The sequence shown here is derived from an EMBL/GenBank/DDBJ whole genome shotgun (WGS) entry which is preliminary data.</text>
</comment>
<feature type="active site" description="Proton donor" evidence="3">
    <location>
        <position position="508"/>
    </location>
</feature>
<keyword evidence="6" id="KW-0732">Signal</keyword>
<evidence type="ECO:0000256" key="5">
    <source>
        <dbReference type="SAM" id="MobiDB-lite"/>
    </source>
</evidence>
<evidence type="ECO:0000256" key="6">
    <source>
        <dbReference type="SAM" id="SignalP"/>
    </source>
</evidence>
<keyword evidence="2" id="KW-0325">Glycoprotein</keyword>
<dbReference type="PANTHER" id="PTHR11552:SF138">
    <property type="entry name" value="DEHYDROGENASE PKFF-RELATED"/>
    <property type="match status" value="1"/>
</dbReference>
<dbReference type="AlphaFoldDB" id="A0A4Z0YM26"/>
<dbReference type="OrthoDB" id="269227at2759"/>
<sequence>MLKAATWATALLAGSASALGDPFRLLGSSFAIPGDNATYDYIIVGGGTAGLTVAARLVEQHAGTVAVVEAGTFYEFSNGNNSMLPGGDGAFTGKGVNDWQPLIDWGYITTPQAGANNLTLHYAAGKTFGGGSARNFMVHQRGTEGSYENWAREVGDDSYTWPKFLPWFQKSTHFVPPNMDARPDNSTPVYDQGIVGSSGPIAAAYPNWPQAIATWVVEGLKAIGLPVIPGFNGGKLIGQAYATFSIDGKTMLRSSSSTAYLQPNLGNTDLYLYHLTLAKKILFDDDKKATGLVVNTLGAQYTLKANKEIIISAGVFGSPQLLMVSGVGPSETLEKLDIPVVADRPGVGQNLQDHIYFGITYRINAITFSSLIDPKFAAEQKALFQANATGIYTNPTADVIGWEKIPAHLRKGWSNETESALAGLPEDWPEAEYISLGSWLGEDFDSRFADPADGYNYGTLRSSARASSGRRMSWKKLAIGDEIYPGFDVATDEEILASIRRSYNAIYHASCTNKMGKKDDPLAVVDPKARVYGVENLRVVDASALPLLPPGHPQSTIYALAEKIACDIAGNCVQPPLQPTGPTNSTYPVYPGHCPKKRRH</sequence>
<keyword evidence="4" id="KW-0285">Flavoprotein</keyword>
<dbReference type="STRING" id="37992.A0A4Z0YM26"/>
<reference evidence="9 10" key="1">
    <citation type="submission" date="2019-03" db="EMBL/GenBank/DDBJ databases">
        <title>Draft genome sequence of Xylaria hypoxylon DSM 108379, a ubiquitous saprotrophic-parasitic fungi on hardwood.</title>
        <authorList>
            <person name="Buettner E."/>
            <person name="Leonhardt S."/>
            <person name="Gebauer A.M."/>
            <person name="Liers C."/>
            <person name="Hofrichter M."/>
            <person name="Kellner H."/>
        </authorList>
    </citation>
    <scope>NUCLEOTIDE SEQUENCE [LARGE SCALE GENOMIC DNA]</scope>
    <source>
        <strain evidence="9 10">DSM 108379</strain>
    </source>
</reference>
<gene>
    <name evidence="9" type="ORF">E0Z10_g4004</name>
</gene>
<organism evidence="9 10">
    <name type="scientific">Xylaria hypoxylon</name>
    <dbReference type="NCBI Taxonomy" id="37992"/>
    <lineage>
        <taxon>Eukaryota</taxon>
        <taxon>Fungi</taxon>
        <taxon>Dikarya</taxon>
        <taxon>Ascomycota</taxon>
        <taxon>Pezizomycotina</taxon>
        <taxon>Sordariomycetes</taxon>
        <taxon>Xylariomycetidae</taxon>
        <taxon>Xylariales</taxon>
        <taxon>Xylariaceae</taxon>
        <taxon>Xylaria</taxon>
    </lineage>
</organism>
<keyword evidence="4" id="KW-0274">FAD</keyword>
<dbReference type="InterPro" id="IPR000172">
    <property type="entry name" value="GMC_OxRdtase_N"/>
</dbReference>
<evidence type="ECO:0000259" key="8">
    <source>
        <dbReference type="Pfam" id="PF05199"/>
    </source>
</evidence>
<feature type="binding site" evidence="4">
    <location>
        <begin position="135"/>
        <end position="138"/>
    </location>
    <ligand>
        <name>FAD</name>
        <dbReference type="ChEBI" id="CHEBI:57692"/>
    </ligand>
</feature>
<dbReference type="GO" id="GO:0016614">
    <property type="term" value="F:oxidoreductase activity, acting on CH-OH group of donors"/>
    <property type="evidence" value="ECO:0007669"/>
    <property type="project" value="InterPro"/>
</dbReference>
<dbReference type="GO" id="GO:0050660">
    <property type="term" value="F:flavin adenine dinucleotide binding"/>
    <property type="evidence" value="ECO:0007669"/>
    <property type="project" value="InterPro"/>
</dbReference>
<dbReference type="Gene3D" id="3.30.560.10">
    <property type="entry name" value="Glucose Oxidase, domain 3"/>
    <property type="match status" value="2"/>
</dbReference>
<proteinExistence type="inferred from homology"/>
<name>A0A4Z0YM26_9PEZI</name>
<accession>A0A4Z0YM26</accession>
<dbReference type="PIRSF" id="PIRSF000137">
    <property type="entry name" value="Alcohol_oxidase"/>
    <property type="match status" value="1"/>
</dbReference>
<dbReference type="InterPro" id="IPR007867">
    <property type="entry name" value="GMC_OxRtase_C"/>
</dbReference>
<dbReference type="Gene3D" id="3.50.50.60">
    <property type="entry name" value="FAD/NAD(P)-binding domain"/>
    <property type="match status" value="2"/>
</dbReference>
<feature type="signal peptide" evidence="6">
    <location>
        <begin position="1"/>
        <end position="20"/>
    </location>
</feature>
<feature type="domain" description="Glucose-methanol-choline oxidoreductase N-terminal" evidence="7">
    <location>
        <begin position="39"/>
        <end position="355"/>
    </location>
</feature>
<dbReference type="GO" id="GO:0044550">
    <property type="term" value="P:secondary metabolite biosynthetic process"/>
    <property type="evidence" value="ECO:0007669"/>
    <property type="project" value="TreeGrafter"/>
</dbReference>
<evidence type="ECO:0008006" key="11">
    <source>
        <dbReference type="Google" id="ProtNLM"/>
    </source>
</evidence>
<feature type="domain" description="Glucose-methanol-choline oxidoreductase C-terminal" evidence="8">
    <location>
        <begin position="473"/>
        <end position="561"/>
    </location>
</feature>
<comment type="cofactor">
    <cofactor evidence="4">
        <name>FAD</name>
        <dbReference type="ChEBI" id="CHEBI:57692"/>
    </cofactor>
</comment>
<protein>
    <recommendedName>
        <fullName evidence="11">Glucose-methanol-choline oxidoreductase N-terminal domain-containing protein</fullName>
    </recommendedName>
</protein>
<dbReference type="InterPro" id="IPR012132">
    <property type="entry name" value="GMC_OxRdtase"/>
</dbReference>
<feature type="active site" description="Proton acceptor" evidence="3">
    <location>
        <position position="552"/>
    </location>
</feature>
<keyword evidence="10" id="KW-1185">Reference proteome</keyword>
<evidence type="ECO:0000256" key="4">
    <source>
        <dbReference type="PIRSR" id="PIRSR000137-2"/>
    </source>
</evidence>
<evidence type="ECO:0000259" key="7">
    <source>
        <dbReference type="Pfam" id="PF00732"/>
    </source>
</evidence>
<dbReference type="Pfam" id="PF05199">
    <property type="entry name" value="GMC_oxred_C"/>
    <property type="match status" value="1"/>
</dbReference>
<evidence type="ECO:0000313" key="10">
    <source>
        <dbReference type="Proteomes" id="UP000297716"/>
    </source>
</evidence>